<dbReference type="AlphaFoldDB" id="A0AAV9I2T4"/>
<dbReference type="GO" id="GO:0005739">
    <property type="term" value="C:mitochondrion"/>
    <property type="evidence" value="ECO:0007669"/>
    <property type="project" value="UniProtKB-SubCell"/>
</dbReference>
<comment type="subcellular location">
    <subcellularLocation>
        <location evidence="2">Mitochondrion</location>
    </subcellularLocation>
</comment>
<organism evidence="11 12">
    <name type="scientific">Galdieria yellowstonensis</name>
    <dbReference type="NCBI Taxonomy" id="3028027"/>
    <lineage>
        <taxon>Eukaryota</taxon>
        <taxon>Rhodophyta</taxon>
        <taxon>Bangiophyceae</taxon>
        <taxon>Galdieriales</taxon>
        <taxon>Galdieriaceae</taxon>
        <taxon>Galdieria</taxon>
    </lineage>
</organism>
<dbReference type="InterPro" id="IPR055130">
    <property type="entry name" value="PreP_C"/>
</dbReference>
<dbReference type="EMBL" id="JANCYU010000007">
    <property type="protein sequence ID" value="KAK4522678.1"/>
    <property type="molecule type" value="Genomic_DNA"/>
</dbReference>
<dbReference type="SUPFAM" id="SSF63411">
    <property type="entry name" value="LuxS/MPP-like metallohydrolase"/>
    <property type="match status" value="4"/>
</dbReference>
<protein>
    <recommendedName>
        <fullName evidence="10">Peptidase M16C associated domain-containing protein</fullName>
    </recommendedName>
</protein>
<keyword evidence="7" id="KW-0862">Zinc</keyword>
<gene>
    <name evidence="11" type="ORF">GAYE_PCTG14G0568</name>
</gene>
<comment type="caution">
    <text evidence="11">The sequence shown here is derived from an EMBL/GenBank/DDBJ whole genome shotgun (WGS) entry which is preliminary data.</text>
</comment>
<keyword evidence="5" id="KW-0479">Metal-binding</keyword>
<evidence type="ECO:0000313" key="11">
    <source>
        <dbReference type="EMBL" id="KAK4522678.1"/>
    </source>
</evidence>
<proteinExistence type="inferred from homology"/>
<feature type="domain" description="Peptidase M16C associated" evidence="10">
    <location>
        <begin position="563"/>
        <end position="819"/>
    </location>
</feature>
<dbReference type="InterPro" id="IPR011249">
    <property type="entry name" value="Metalloenz_LuxS/M16"/>
</dbReference>
<evidence type="ECO:0000256" key="3">
    <source>
        <dbReference type="ARBA" id="ARBA00007575"/>
    </source>
</evidence>
<comment type="cofactor">
    <cofactor evidence="1">
        <name>Zn(2+)</name>
        <dbReference type="ChEBI" id="CHEBI:29105"/>
    </cofactor>
</comment>
<evidence type="ECO:0000256" key="1">
    <source>
        <dbReference type="ARBA" id="ARBA00001947"/>
    </source>
</evidence>
<keyword evidence="4" id="KW-0645">Protease</keyword>
<dbReference type="PANTHER" id="PTHR43016">
    <property type="entry name" value="PRESEQUENCE PROTEASE"/>
    <property type="match status" value="1"/>
</dbReference>
<dbReference type="FunFam" id="3.30.830.10:FF:000034">
    <property type="entry name" value="presequence protease 1, chloroplastic/mitochondrial"/>
    <property type="match status" value="1"/>
</dbReference>
<dbReference type="GO" id="GO:0004222">
    <property type="term" value="F:metalloendopeptidase activity"/>
    <property type="evidence" value="ECO:0007669"/>
    <property type="project" value="TreeGrafter"/>
</dbReference>
<evidence type="ECO:0000259" key="10">
    <source>
        <dbReference type="SMART" id="SM01264"/>
    </source>
</evidence>
<dbReference type="Pfam" id="PF05193">
    <property type="entry name" value="Peptidase_M16_C"/>
    <property type="match status" value="1"/>
</dbReference>
<keyword evidence="9" id="KW-0496">Mitochondrion</keyword>
<evidence type="ECO:0000256" key="2">
    <source>
        <dbReference type="ARBA" id="ARBA00004173"/>
    </source>
</evidence>
<keyword evidence="12" id="KW-1185">Reference proteome</keyword>
<evidence type="ECO:0000256" key="7">
    <source>
        <dbReference type="ARBA" id="ARBA00022833"/>
    </source>
</evidence>
<evidence type="ECO:0000256" key="6">
    <source>
        <dbReference type="ARBA" id="ARBA00022801"/>
    </source>
</evidence>
<comment type="similarity">
    <text evidence="3">Belongs to the peptidase M16 family. PreP subfamily.</text>
</comment>
<dbReference type="Pfam" id="PF08367">
    <property type="entry name" value="M16C_assoc"/>
    <property type="match status" value="1"/>
</dbReference>
<dbReference type="InterPro" id="IPR007863">
    <property type="entry name" value="Peptidase_M16_C"/>
</dbReference>
<keyword evidence="8" id="KW-0482">Metalloprotease</keyword>
<accession>A0AAV9I2T4</accession>
<dbReference type="FunFam" id="3.30.830.10:FF:000009">
    <property type="entry name" value="Presequence protease, mitochondrial"/>
    <property type="match status" value="1"/>
</dbReference>
<dbReference type="PANTHER" id="PTHR43016:SF13">
    <property type="entry name" value="PRESEQUENCE PROTEASE, MITOCHONDRIAL"/>
    <property type="match status" value="1"/>
</dbReference>
<name>A0AAV9I2T4_9RHOD</name>
<dbReference type="Proteomes" id="UP001300502">
    <property type="component" value="Unassembled WGS sequence"/>
</dbReference>
<dbReference type="GO" id="GO:0016485">
    <property type="term" value="P:protein processing"/>
    <property type="evidence" value="ECO:0007669"/>
    <property type="project" value="TreeGrafter"/>
</dbReference>
<dbReference type="InterPro" id="IPR011765">
    <property type="entry name" value="Pept_M16_N"/>
</dbReference>
<dbReference type="GO" id="GO:0046872">
    <property type="term" value="F:metal ion binding"/>
    <property type="evidence" value="ECO:0007669"/>
    <property type="project" value="UniProtKB-KW"/>
</dbReference>
<dbReference type="Pfam" id="PF22516">
    <property type="entry name" value="PreP_C"/>
    <property type="match status" value="1"/>
</dbReference>
<dbReference type="SMART" id="SM01264">
    <property type="entry name" value="M16C_associated"/>
    <property type="match status" value="1"/>
</dbReference>
<evidence type="ECO:0000256" key="4">
    <source>
        <dbReference type="ARBA" id="ARBA00022670"/>
    </source>
</evidence>
<evidence type="ECO:0000256" key="8">
    <source>
        <dbReference type="ARBA" id="ARBA00023049"/>
    </source>
</evidence>
<reference evidence="11 12" key="1">
    <citation type="submission" date="2022-07" db="EMBL/GenBank/DDBJ databases">
        <title>Genome-wide signatures of adaptation to extreme environments.</title>
        <authorList>
            <person name="Cho C.H."/>
            <person name="Yoon H.S."/>
        </authorList>
    </citation>
    <scope>NUCLEOTIDE SEQUENCE [LARGE SCALE GENOMIC DNA]</scope>
    <source>
        <strain evidence="11 12">108.79 E11</strain>
    </source>
</reference>
<evidence type="ECO:0000256" key="5">
    <source>
        <dbReference type="ARBA" id="ARBA00022723"/>
    </source>
</evidence>
<evidence type="ECO:0000313" key="12">
    <source>
        <dbReference type="Proteomes" id="UP001300502"/>
    </source>
</evidence>
<dbReference type="Gene3D" id="3.30.830.10">
    <property type="entry name" value="Metalloenzyme, LuxS/M16 peptidase-like"/>
    <property type="match status" value="4"/>
</dbReference>
<dbReference type="Pfam" id="PF00675">
    <property type="entry name" value="Peptidase_M16"/>
    <property type="match status" value="1"/>
</dbReference>
<sequence>MTLCFRVAWSFSYPSQLTRHSIFATRNAICQSKWSKLGYYRTHRPLSRLSSFSGLQLNSPPKTGLKLSSSQGDWLRRHITAVVTEKSQKFTEEAIRENIPKRVVGEVYHSFQLVEEEYVPDIDSVIRKYVHTKTGAQLMSVLNKEENKTFGVVFRTPPANSRGTPHILEHSVLCGSRKYPVKEPFVELMKSSLNTFLNAFTFPDKTCYPVASCNLKDFYNLVDVYLDAVFYPNLTPDVLKQEGHHFELYEENGPITIQGVVYNEMKGVFSNPDSVMGSWSQRCLFPENTYGVESGGDPKEIPDLTWSEFQDFYRKLYHPSNTRFWFYGDDPEDMRLQKLQEYLKDFEKLSVDSKVKLQSRWTQPRHFTFGYDAGSEKLEKKHMATVNWMLTDVTEDPTKLLALSVLDHLLTGTSASPLRKTLTDSGLGEEVIGSGMETDLRQLTYSIGLKGMAKEGCEKLENLVLDTFKRLSQDGFSQGEIEASLNTIEFMLKEQNTGSFPKGLALMLRSLTTWLHDSDPLVPLKFDVPLQQLKEILRKDTKYLNRLIDEHFIRNTHRAYVSLVPDPEFGSKQAEKERKRIEDFQKSLDKNGIQQLIQETKRLKEKQIAPDDPAQLAKIPALKKSDIDQKAPVIPRQVTSLEETQLLLTPLFTNGIVYFDMAMDIRQLPAHLLSYVPIFGECLLELGTTKEDFVSLQQRIGRETGGIRQSVYCSQMDVPNSVGGGYGPAVAQFIIRGKVMSDKTGSLFDILRDVLFDIDLSNKERLRQILIEEKSGVESSISPSGHRVAASRLNAQYTTSGWADEQMGGISYLRFLSRLVQRLDSEWESIRSDLEALRSFLLSRAGMTIQVTTDERTFESSVIPCLRQFLQQIPKDRQALKDVVPWEQRIEKQKRNEGIIVPSTVNYVGKGANLFELGYQPNGASVLAMKYLGISYLWERIRVQGGAYGAFGKVDLRSGQLVFLSYRDPHVKKTLDTYDDAASFLSQAQLSSDEIERCIIGVIGDMDSYQLPDAKGFTNLIRYLGGVTQERIQERRDQVLSCTNKDLVDFGSVLGSVASNGSIVAVGSEQSLQQANAQGLDLHLFRATEDE</sequence>
<dbReference type="InterPro" id="IPR013578">
    <property type="entry name" value="Peptidase_M16C_assoc"/>
</dbReference>
<evidence type="ECO:0000256" key="9">
    <source>
        <dbReference type="ARBA" id="ARBA00023128"/>
    </source>
</evidence>
<keyword evidence="6" id="KW-0378">Hydrolase</keyword>